<name>A0A1Z1UX56_RHOHA</name>
<gene>
    <name evidence="5" type="ORF">pVAPN1572_0241</name>
</gene>
<dbReference type="EMBL" id="KX443401">
    <property type="protein sequence ID" value="ARX60058.1"/>
    <property type="molecule type" value="Genomic_DNA"/>
</dbReference>
<sequence>MLPKYAAMREYLLDEIHSGRYRTGDQLPTLDDLNRKFGAIGEATGTRAYSELVKLGMVEHRYGVGHFLRSTTPPESARERHRIPPWVHLDSIESALRSAFAATQALREDTRMVLHVVEFQEKRTGGRFGKSLHVSRPAAEKFGVDILTRLGEDPDTAADMANRAGVDVCEGATYGVQISTRLVGGVSRDIANDSP</sequence>
<evidence type="ECO:0000256" key="2">
    <source>
        <dbReference type="ARBA" id="ARBA00023125"/>
    </source>
</evidence>
<organism evidence="5">
    <name type="scientific">Rhodococcus hoagii</name>
    <name type="common">Corynebacterium equii</name>
    <dbReference type="NCBI Taxonomy" id="43767"/>
    <lineage>
        <taxon>Bacteria</taxon>
        <taxon>Bacillati</taxon>
        <taxon>Actinomycetota</taxon>
        <taxon>Actinomycetes</taxon>
        <taxon>Mycobacteriales</taxon>
        <taxon>Nocardiaceae</taxon>
        <taxon>Prescottella</taxon>
    </lineage>
</organism>
<dbReference type="GO" id="GO:0003700">
    <property type="term" value="F:DNA-binding transcription factor activity"/>
    <property type="evidence" value="ECO:0007669"/>
    <property type="project" value="InterPro"/>
</dbReference>
<keyword evidence="2" id="KW-0238">DNA-binding</keyword>
<dbReference type="InterPro" id="IPR036390">
    <property type="entry name" value="WH_DNA-bd_sf"/>
</dbReference>
<proteinExistence type="predicted"/>
<dbReference type="SUPFAM" id="SSF46785">
    <property type="entry name" value="Winged helix' DNA-binding domain"/>
    <property type="match status" value="1"/>
</dbReference>
<dbReference type="PROSITE" id="PS50949">
    <property type="entry name" value="HTH_GNTR"/>
    <property type="match status" value="1"/>
</dbReference>
<evidence type="ECO:0000256" key="3">
    <source>
        <dbReference type="ARBA" id="ARBA00023163"/>
    </source>
</evidence>
<feature type="domain" description="HTH gntR-type" evidence="4">
    <location>
        <begin position="2"/>
        <end position="71"/>
    </location>
</feature>
<evidence type="ECO:0000256" key="1">
    <source>
        <dbReference type="ARBA" id="ARBA00023015"/>
    </source>
</evidence>
<geneLocation type="plasmid" evidence="5">
    <name>pVAPN1572</name>
</geneLocation>
<keyword evidence="1" id="KW-0805">Transcription regulation</keyword>
<dbReference type="Gene3D" id="1.10.10.10">
    <property type="entry name" value="Winged helix-like DNA-binding domain superfamily/Winged helix DNA-binding domain"/>
    <property type="match status" value="1"/>
</dbReference>
<dbReference type="Pfam" id="PF00392">
    <property type="entry name" value="GntR"/>
    <property type="match status" value="1"/>
</dbReference>
<keyword evidence="5" id="KW-0614">Plasmid</keyword>
<evidence type="ECO:0000259" key="4">
    <source>
        <dbReference type="PROSITE" id="PS50949"/>
    </source>
</evidence>
<reference evidence="5" key="1">
    <citation type="journal article" date="2017" name="Genome Biol. Evol.">
        <title>Comparative Genomics of Rhodococcus equi Virulence Plasmids Indicates Host-Driven Evolution of the vap Pathogenicity Island.</title>
        <authorList>
            <person name="MacArthur I."/>
            <person name="Anastasi E."/>
            <person name="Alvarez S."/>
            <person name="Scortti M."/>
            <person name="Vazquez-Boland J.A."/>
        </authorList>
    </citation>
    <scope>NUCLEOTIDE SEQUENCE</scope>
    <source>
        <strain evidence="5">PAM1572</strain>
        <plasmid evidence="5">pVAPN1572</plasmid>
    </source>
</reference>
<dbReference type="GO" id="GO:0003677">
    <property type="term" value="F:DNA binding"/>
    <property type="evidence" value="ECO:0007669"/>
    <property type="project" value="UniProtKB-KW"/>
</dbReference>
<accession>A0A1Z1UX56</accession>
<dbReference type="AlphaFoldDB" id="A0A1Z1UX56"/>
<protein>
    <submittedName>
        <fullName evidence="5">Bacterial regulatory proteins, gntR family</fullName>
    </submittedName>
</protein>
<evidence type="ECO:0000313" key="5">
    <source>
        <dbReference type="EMBL" id="ARX60058.1"/>
    </source>
</evidence>
<dbReference type="InterPro" id="IPR036388">
    <property type="entry name" value="WH-like_DNA-bd_sf"/>
</dbReference>
<keyword evidence="3" id="KW-0804">Transcription</keyword>
<dbReference type="InterPro" id="IPR000524">
    <property type="entry name" value="Tscrpt_reg_HTH_GntR"/>
</dbReference>